<evidence type="ECO:0000259" key="1">
    <source>
        <dbReference type="SMART" id="SM00858"/>
    </source>
</evidence>
<dbReference type="InterPro" id="IPR048423">
    <property type="entry name" value="DRL_cat"/>
</dbReference>
<dbReference type="Proteomes" id="UP001156102">
    <property type="component" value="Unassembled WGS sequence"/>
</dbReference>
<dbReference type="AlphaFoldDB" id="A0AA41XBZ8"/>
<dbReference type="SUPFAM" id="SSF51735">
    <property type="entry name" value="NAD(P)-binding Rossmann-fold domains"/>
    <property type="match status" value="1"/>
</dbReference>
<dbReference type="InterPro" id="IPR005106">
    <property type="entry name" value="Asp/hSer_DH_NAD-bd"/>
</dbReference>
<keyword evidence="3" id="KW-1185">Reference proteome</keyword>
<dbReference type="InterPro" id="IPR036291">
    <property type="entry name" value="NAD(P)-bd_dom_sf"/>
</dbReference>
<evidence type="ECO:0000313" key="3">
    <source>
        <dbReference type="Proteomes" id="UP001156102"/>
    </source>
</evidence>
<dbReference type="InterPro" id="IPR013974">
    <property type="entry name" value="SAF"/>
</dbReference>
<organism evidence="2 3">
    <name type="scientific">Ectobacillus ponti</name>
    <dbReference type="NCBI Taxonomy" id="2961894"/>
    <lineage>
        <taxon>Bacteria</taxon>
        <taxon>Bacillati</taxon>
        <taxon>Bacillota</taxon>
        <taxon>Bacilli</taxon>
        <taxon>Bacillales</taxon>
        <taxon>Bacillaceae</taxon>
        <taxon>Ectobacillus</taxon>
    </lineage>
</organism>
<dbReference type="PANTHER" id="PTHR37850">
    <property type="entry name" value="STRU PROTEIN"/>
    <property type="match status" value="1"/>
</dbReference>
<accession>A0AA41XBZ8</accession>
<dbReference type="Pfam" id="PF21135">
    <property type="entry name" value="DRL_cat"/>
    <property type="match status" value="1"/>
</dbReference>
<sequence length="442" mass="47297">MLGLNYKLRELEKLGSNIRVGLIGCGQMGRGMISQIESMKGMRVVATADLYPEVIQQAYLRAGIPASSILLTNELEQAEKAIEQGKVVGTTSTDLVVSLPNVDVVVDATGIPNIGAEIAWKTILNKKHIVMLNVEADVTVGPLLKRMADASGVVYTGSAGDEPGAIMELYDFADAIGFEIVALGKGKNNTLNYAANPTSAAEEAKAKGASPKMIASFQDGTKTMVEMNAVANATGFLPDVAGMHGPSATVHELPELFQLKEHGGILNNKKVVDFVNGVAPGVFAIVSSDKPEVHHEMNYLKMGSGPNYVLYRPYHLTSLETPLSVARAYFHNAATIAPWKGLQAETVAVAKVDLEPGFRLDGIGGYTVYGRLLSQADASRAKALPIGLVDSNVVMKRPVKKGEIITFDDIEQEQESTIWKLRSLQQQSMAEAPAAVKSIVHV</sequence>
<name>A0AA41XBZ8_9BACI</name>
<dbReference type="PANTHER" id="PTHR37850:SF2">
    <property type="entry name" value="SAF DOMAIN PROTEIN"/>
    <property type="match status" value="1"/>
</dbReference>
<dbReference type="CDD" id="cd11616">
    <property type="entry name" value="SAF_DH_OX_like"/>
    <property type="match status" value="1"/>
</dbReference>
<dbReference type="Gene3D" id="3.40.50.720">
    <property type="entry name" value="NAD(P)-binding Rossmann-like Domain"/>
    <property type="match status" value="1"/>
</dbReference>
<dbReference type="EMBL" id="JANCLT010000013">
    <property type="protein sequence ID" value="MCP8970655.1"/>
    <property type="molecule type" value="Genomic_DNA"/>
</dbReference>
<dbReference type="GO" id="GO:0016491">
    <property type="term" value="F:oxidoreductase activity"/>
    <property type="evidence" value="ECO:0007669"/>
    <property type="project" value="InterPro"/>
</dbReference>
<reference evidence="2" key="1">
    <citation type="submission" date="2022-07" db="EMBL/GenBank/DDBJ databases">
        <authorList>
            <person name="Li W.-J."/>
            <person name="Deng Q.-Q."/>
        </authorList>
    </citation>
    <scope>NUCLEOTIDE SEQUENCE</scope>
    <source>
        <strain evidence="2">SYSU M60031</strain>
    </source>
</reference>
<dbReference type="GO" id="GO:0050661">
    <property type="term" value="F:NADP binding"/>
    <property type="evidence" value="ECO:0007669"/>
    <property type="project" value="InterPro"/>
</dbReference>
<comment type="caution">
    <text evidence="2">The sequence shown here is derived from an EMBL/GenBank/DDBJ whole genome shotgun (WGS) entry which is preliminary data.</text>
</comment>
<proteinExistence type="predicted"/>
<dbReference type="RefSeq" id="WP_254760579.1">
    <property type="nucleotide sequence ID" value="NZ_JANCLT010000013.1"/>
</dbReference>
<protein>
    <submittedName>
        <fullName evidence="2">SAF domain-containing protein</fullName>
    </submittedName>
</protein>
<feature type="domain" description="SAF" evidence="1">
    <location>
        <begin position="345"/>
        <end position="411"/>
    </location>
</feature>
<dbReference type="SMART" id="SM00858">
    <property type="entry name" value="SAF"/>
    <property type="match status" value="1"/>
</dbReference>
<dbReference type="Pfam" id="PF03447">
    <property type="entry name" value="NAD_binding_3"/>
    <property type="match status" value="1"/>
</dbReference>
<gene>
    <name evidence="2" type="ORF">NK662_19240</name>
</gene>
<evidence type="ECO:0000313" key="2">
    <source>
        <dbReference type="EMBL" id="MCP8970655.1"/>
    </source>
</evidence>
<dbReference type="Pfam" id="PF08666">
    <property type="entry name" value="SAF"/>
    <property type="match status" value="1"/>
</dbReference>